<dbReference type="Pfam" id="PF00392">
    <property type="entry name" value="GntR"/>
    <property type="match status" value="1"/>
</dbReference>
<dbReference type="Pfam" id="PF07702">
    <property type="entry name" value="UTRA"/>
    <property type="match status" value="1"/>
</dbReference>
<sequence>MAPLYVQIRQLLQEDIQNGRYKPEERLPTEAELCEMYNVSRITIRKAISDLVDDGTLTRKPGKGTFVTSRKIRNELLSVSGFADFSAELGKKSGSRIISSQIVPATEADARTLRIAAGDPLLRLVRLLYVDDRPLFLDIAFYPLQHFPGLEQKIGEGVSTYHVLHDVYGVDIESNEKVIDVVFARKEEADLLGCDAGSTLFKIEKVAYDAHDRPVHTSTFMCETNKVSLTVQRAYKKHE</sequence>
<dbReference type="InterPro" id="IPR000524">
    <property type="entry name" value="Tscrpt_reg_HTH_GntR"/>
</dbReference>
<dbReference type="InterPro" id="IPR028978">
    <property type="entry name" value="Chorismate_lyase_/UTRA_dom_sf"/>
</dbReference>
<evidence type="ECO:0000256" key="2">
    <source>
        <dbReference type="ARBA" id="ARBA00023125"/>
    </source>
</evidence>
<dbReference type="SUPFAM" id="SSF64288">
    <property type="entry name" value="Chorismate lyase-like"/>
    <property type="match status" value="1"/>
</dbReference>
<dbReference type="GO" id="GO:0003700">
    <property type="term" value="F:DNA-binding transcription factor activity"/>
    <property type="evidence" value="ECO:0007669"/>
    <property type="project" value="InterPro"/>
</dbReference>
<evidence type="ECO:0000256" key="1">
    <source>
        <dbReference type="ARBA" id="ARBA00023015"/>
    </source>
</evidence>
<dbReference type="OrthoDB" id="46236at2"/>
<dbReference type="PRINTS" id="PR00035">
    <property type="entry name" value="HTHGNTR"/>
</dbReference>
<evidence type="ECO:0000259" key="4">
    <source>
        <dbReference type="PROSITE" id="PS50949"/>
    </source>
</evidence>
<dbReference type="GO" id="GO:0045892">
    <property type="term" value="P:negative regulation of DNA-templated transcription"/>
    <property type="evidence" value="ECO:0007669"/>
    <property type="project" value="TreeGrafter"/>
</dbReference>
<dbReference type="InterPro" id="IPR050679">
    <property type="entry name" value="Bact_HTH_transcr_reg"/>
</dbReference>
<gene>
    <name evidence="5" type="ORF">EI42_02675</name>
</gene>
<dbReference type="PANTHER" id="PTHR44846:SF1">
    <property type="entry name" value="MANNOSYL-D-GLYCERATE TRANSPORT_METABOLISM SYSTEM REPRESSOR MNGR-RELATED"/>
    <property type="match status" value="1"/>
</dbReference>
<dbReference type="Gene3D" id="3.40.1410.10">
    <property type="entry name" value="Chorismate lyase-like"/>
    <property type="match status" value="1"/>
</dbReference>
<accession>A0A326U604</accession>
<organism evidence="5 6">
    <name type="scientific">Thermosporothrix hazakensis</name>
    <dbReference type="NCBI Taxonomy" id="644383"/>
    <lineage>
        <taxon>Bacteria</taxon>
        <taxon>Bacillati</taxon>
        <taxon>Chloroflexota</taxon>
        <taxon>Ktedonobacteria</taxon>
        <taxon>Ktedonobacterales</taxon>
        <taxon>Thermosporotrichaceae</taxon>
        <taxon>Thermosporothrix</taxon>
    </lineage>
</organism>
<dbReference type="NCBIfam" id="NF008491">
    <property type="entry name" value="PRK11402.1"/>
    <property type="match status" value="1"/>
</dbReference>
<name>A0A326U604_THEHA</name>
<comment type="caution">
    <text evidence="5">The sequence shown here is derived from an EMBL/GenBank/DDBJ whole genome shotgun (WGS) entry which is preliminary data.</text>
</comment>
<dbReference type="SMART" id="SM00866">
    <property type="entry name" value="UTRA"/>
    <property type="match status" value="1"/>
</dbReference>
<keyword evidence="3" id="KW-0804">Transcription</keyword>
<dbReference type="CDD" id="cd07377">
    <property type="entry name" value="WHTH_GntR"/>
    <property type="match status" value="1"/>
</dbReference>
<dbReference type="SMART" id="SM00345">
    <property type="entry name" value="HTH_GNTR"/>
    <property type="match status" value="1"/>
</dbReference>
<dbReference type="InterPro" id="IPR036390">
    <property type="entry name" value="WH_DNA-bd_sf"/>
</dbReference>
<evidence type="ECO:0000313" key="6">
    <source>
        <dbReference type="Proteomes" id="UP000248806"/>
    </source>
</evidence>
<keyword evidence="6" id="KW-1185">Reference proteome</keyword>
<dbReference type="Gene3D" id="1.10.10.10">
    <property type="entry name" value="Winged helix-like DNA-binding domain superfamily/Winged helix DNA-binding domain"/>
    <property type="match status" value="1"/>
</dbReference>
<evidence type="ECO:0000313" key="5">
    <source>
        <dbReference type="EMBL" id="PZW29381.1"/>
    </source>
</evidence>
<dbReference type="PANTHER" id="PTHR44846">
    <property type="entry name" value="MANNOSYL-D-GLYCERATE TRANSPORT/METABOLISM SYSTEM REPRESSOR MNGR-RELATED"/>
    <property type="match status" value="1"/>
</dbReference>
<dbReference type="SUPFAM" id="SSF46785">
    <property type="entry name" value="Winged helix' DNA-binding domain"/>
    <property type="match status" value="1"/>
</dbReference>
<dbReference type="InterPro" id="IPR011663">
    <property type="entry name" value="UTRA"/>
</dbReference>
<dbReference type="RefSeq" id="WP_111322716.1">
    <property type="nucleotide sequence ID" value="NZ_BIFX01000001.1"/>
</dbReference>
<keyword evidence="2" id="KW-0238">DNA-binding</keyword>
<dbReference type="InterPro" id="IPR036388">
    <property type="entry name" value="WH-like_DNA-bd_sf"/>
</dbReference>
<dbReference type="FunFam" id="1.10.10.10:FF:000079">
    <property type="entry name" value="GntR family transcriptional regulator"/>
    <property type="match status" value="1"/>
</dbReference>
<dbReference type="PROSITE" id="PS50949">
    <property type="entry name" value="HTH_GNTR"/>
    <property type="match status" value="1"/>
</dbReference>
<dbReference type="EMBL" id="QKUF01000008">
    <property type="protein sequence ID" value="PZW29381.1"/>
    <property type="molecule type" value="Genomic_DNA"/>
</dbReference>
<reference evidence="5 6" key="1">
    <citation type="submission" date="2018-06" db="EMBL/GenBank/DDBJ databases">
        <title>Genomic Encyclopedia of Archaeal and Bacterial Type Strains, Phase II (KMG-II): from individual species to whole genera.</title>
        <authorList>
            <person name="Goeker M."/>
        </authorList>
    </citation>
    <scope>NUCLEOTIDE SEQUENCE [LARGE SCALE GENOMIC DNA]</scope>
    <source>
        <strain evidence="5 6">ATCC BAA-1881</strain>
    </source>
</reference>
<dbReference type="Proteomes" id="UP000248806">
    <property type="component" value="Unassembled WGS sequence"/>
</dbReference>
<feature type="domain" description="HTH gntR-type" evidence="4">
    <location>
        <begin position="2"/>
        <end position="70"/>
    </location>
</feature>
<proteinExistence type="predicted"/>
<protein>
    <submittedName>
        <fullName evidence="5">GntR family frlABCD operon transcriptional regulator</fullName>
    </submittedName>
</protein>
<keyword evidence="1" id="KW-0805">Transcription regulation</keyword>
<dbReference type="GO" id="GO:0003677">
    <property type="term" value="F:DNA binding"/>
    <property type="evidence" value="ECO:0007669"/>
    <property type="project" value="UniProtKB-KW"/>
</dbReference>
<dbReference type="AlphaFoldDB" id="A0A326U604"/>
<evidence type="ECO:0000256" key="3">
    <source>
        <dbReference type="ARBA" id="ARBA00023163"/>
    </source>
</evidence>